<proteinExistence type="inferred from homology"/>
<dbReference type="Proteomes" id="UP000070501">
    <property type="component" value="Unassembled WGS sequence"/>
</dbReference>
<dbReference type="AlphaFoldDB" id="A0A136JDA2"/>
<gene>
    <name evidence="4" type="ORF">Micbo1qcDRAFT_114913</name>
</gene>
<dbReference type="GO" id="GO:0016035">
    <property type="term" value="C:zeta DNA polymerase complex"/>
    <property type="evidence" value="ECO:0007669"/>
    <property type="project" value="TreeGrafter"/>
</dbReference>
<dbReference type="OrthoDB" id="21254at2759"/>
<protein>
    <submittedName>
        <fullName evidence="4">DNA-binding protein</fullName>
    </submittedName>
</protein>
<dbReference type="InterPro" id="IPR045091">
    <property type="entry name" value="Mad2-like"/>
</dbReference>
<dbReference type="EMBL" id="KQ964246">
    <property type="protein sequence ID" value="KXJ95129.1"/>
    <property type="molecule type" value="Genomic_DNA"/>
</dbReference>
<comment type="similarity">
    <text evidence="1">Belongs to the MAD2 family.</text>
</comment>
<keyword evidence="5" id="KW-1185">Reference proteome</keyword>
<feature type="compositionally biased region" description="Polar residues" evidence="2">
    <location>
        <begin position="190"/>
        <end position="207"/>
    </location>
</feature>
<organism evidence="4 5">
    <name type="scientific">Microdochium bolleyi</name>
    <dbReference type="NCBI Taxonomy" id="196109"/>
    <lineage>
        <taxon>Eukaryota</taxon>
        <taxon>Fungi</taxon>
        <taxon>Dikarya</taxon>
        <taxon>Ascomycota</taxon>
        <taxon>Pezizomycotina</taxon>
        <taxon>Sordariomycetes</taxon>
        <taxon>Xylariomycetidae</taxon>
        <taxon>Xylariales</taxon>
        <taxon>Microdochiaceae</taxon>
        <taxon>Microdochium</taxon>
    </lineage>
</organism>
<dbReference type="PANTHER" id="PTHR11842">
    <property type="entry name" value="MITOTIC SPINDLE ASSEMBLY CHECKPOINT PROTEIN MAD2"/>
    <property type="match status" value="1"/>
</dbReference>
<dbReference type="GO" id="GO:0003677">
    <property type="term" value="F:DNA binding"/>
    <property type="evidence" value="ECO:0007669"/>
    <property type="project" value="UniProtKB-KW"/>
</dbReference>
<dbReference type="STRING" id="196109.A0A136JDA2"/>
<evidence type="ECO:0000256" key="2">
    <source>
        <dbReference type="SAM" id="MobiDB-lite"/>
    </source>
</evidence>
<accession>A0A136JDA2</accession>
<feature type="domain" description="HORMA" evidence="3">
    <location>
        <begin position="17"/>
        <end position="225"/>
    </location>
</feature>
<dbReference type="PANTHER" id="PTHR11842:SF10">
    <property type="entry name" value="MITOTIC SPINDLE ASSEMBLY CHECKPOINT PROTEIN MAD2B"/>
    <property type="match status" value="1"/>
</dbReference>
<dbReference type="PROSITE" id="PS50815">
    <property type="entry name" value="HORMA"/>
    <property type="match status" value="1"/>
</dbReference>
<dbReference type="InterPro" id="IPR036570">
    <property type="entry name" value="HORMA_dom_sf"/>
</dbReference>
<evidence type="ECO:0000259" key="3">
    <source>
        <dbReference type="PROSITE" id="PS50815"/>
    </source>
</evidence>
<dbReference type="SUPFAM" id="SSF56019">
    <property type="entry name" value="The spindle assembly checkpoint protein mad2"/>
    <property type="match status" value="1"/>
</dbReference>
<keyword evidence="4" id="KW-0238">DNA-binding</keyword>
<evidence type="ECO:0000313" key="5">
    <source>
        <dbReference type="Proteomes" id="UP000070501"/>
    </source>
</evidence>
<dbReference type="Gene3D" id="3.30.900.10">
    <property type="entry name" value="HORMA domain"/>
    <property type="match status" value="1"/>
</dbReference>
<dbReference type="Pfam" id="PF02301">
    <property type="entry name" value="HORMA"/>
    <property type="match status" value="1"/>
</dbReference>
<sequence length="257" mass="28176">MAAPQSQGQAVSLPQASQLLDSFISFMTVCIHNILFYRGIYPPASFLTARAYNLPVHQSRHPKVCDWVRDALDAVKAQLVLGAVERLAVVIYDADTCVMERWMFDLAGFPAWTGVKDFSRASRGKEAAAVEPEDSRLNWTDVDEQLRAAVRRLAYAAEKLGPLPENCTFTIAVELREQSDAPIGHPQPWIPTQPSLQTPSKTRQNPGTDVGGARTTPIRAIEAGPLFFECWIEEGKAKFEGKAVGESSSGEPMSSAD</sequence>
<dbReference type="InParanoid" id="A0A136JDA2"/>
<name>A0A136JDA2_9PEZI</name>
<feature type="region of interest" description="Disordered" evidence="2">
    <location>
        <begin position="181"/>
        <end position="214"/>
    </location>
</feature>
<evidence type="ECO:0000256" key="1">
    <source>
        <dbReference type="ARBA" id="ARBA00010348"/>
    </source>
</evidence>
<dbReference type="InterPro" id="IPR003511">
    <property type="entry name" value="HORMA_dom"/>
</dbReference>
<evidence type="ECO:0000313" key="4">
    <source>
        <dbReference type="EMBL" id="KXJ95129.1"/>
    </source>
</evidence>
<reference evidence="5" key="1">
    <citation type="submission" date="2016-02" db="EMBL/GenBank/DDBJ databases">
        <title>Draft genome sequence of Microdochium bolleyi, a fungal endophyte of beachgrass.</title>
        <authorList>
            <consortium name="DOE Joint Genome Institute"/>
            <person name="David A.S."/>
            <person name="May G."/>
            <person name="Haridas S."/>
            <person name="Lim J."/>
            <person name="Wang M."/>
            <person name="Labutti K."/>
            <person name="Lipzen A."/>
            <person name="Barry K."/>
            <person name="Grigoriev I.V."/>
        </authorList>
    </citation>
    <scope>NUCLEOTIDE SEQUENCE [LARGE SCALE GENOMIC DNA]</scope>
    <source>
        <strain evidence="5">J235TASD1</strain>
    </source>
</reference>